<evidence type="ECO:0000256" key="1">
    <source>
        <dbReference type="HAMAP-Rule" id="MF_01469"/>
    </source>
</evidence>
<dbReference type="SMART" id="SM00493">
    <property type="entry name" value="TOPRIM"/>
    <property type="match status" value="1"/>
</dbReference>
<keyword evidence="4" id="KW-1185">Reference proteome</keyword>
<dbReference type="EC" id="3.1.26.8" evidence="1 2"/>
<evidence type="ECO:0000313" key="4">
    <source>
        <dbReference type="Proteomes" id="UP000232227"/>
    </source>
</evidence>
<dbReference type="OrthoDB" id="9791329at2"/>
<dbReference type="GO" id="GO:0043822">
    <property type="term" value="F:ribonuclease M5 activity"/>
    <property type="evidence" value="ECO:0007669"/>
    <property type="project" value="UniProtKB-UniRule"/>
</dbReference>
<dbReference type="EMBL" id="CP023668">
    <property type="protein sequence ID" value="ATG97705.1"/>
    <property type="molecule type" value="Genomic_DNA"/>
</dbReference>
<keyword evidence="1" id="KW-0255">Endonuclease</keyword>
<comment type="catalytic activity">
    <reaction evidence="1">
        <text>Endonucleolytic cleavage of RNA, removing 21 and 42 nucleotides, respectively, from the 5'- and 3'-termini of a 5S-rRNA precursor.</text>
        <dbReference type="EC" id="3.1.26.8"/>
    </reaction>
</comment>
<dbReference type="Proteomes" id="UP000232227">
    <property type="component" value="Chromosome"/>
</dbReference>
<keyword evidence="1" id="KW-0540">Nuclease</keyword>
<comment type="similarity">
    <text evidence="1">Belongs to the ribonuclease M5 family.</text>
</comment>
<dbReference type="CDD" id="cd01027">
    <property type="entry name" value="TOPRIM_RNase_M5_like"/>
    <property type="match status" value="1"/>
</dbReference>
<dbReference type="InterPro" id="IPR025156">
    <property type="entry name" value="RNase_M5_C"/>
</dbReference>
<comment type="function">
    <text evidence="1">Required for correct processing of both the 5' and 3' ends of 5S rRNA precursor. Cleaves both sides of a double-stranded region yielding mature 5S rRNA in one step.</text>
</comment>
<dbReference type="AlphaFoldDB" id="A0A291IRZ6"/>
<keyword evidence="1" id="KW-0699">rRNA-binding</keyword>
<evidence type="ECO:0000256" key="2">
    <source>
        <dbReference type="NCBIfam" id="TIGR00334"/>
    </source>
</evidence>
<dbReference type="RefSeq" id="WP_096862993.1">
    <property type="nucleotide sequence ID" value="NZ_CP023668.1"/>
</dbReference>
<dbReference type="Pfam" id="PF01751">
    <property type="entry name" value="Toprim"/>
    <property type="match status" value="1"/>
</dbReference>
<comment type="subcellular location">
    <subcellularLocation>
        <location evidence="1">Cytoplasm</location>
    </subcellularLocation>
</comment>
<dbReference type="GO" id="GO:0019843">
    <property type="term" value="F:rRNA binding"/>
    <property type="evidence" value="ECO:0007669"/>
    <property type="project" value="UniProtKB-KW"/>
</dbReference>
<keyword evidence="1" id="KW-0378">Hydrolase</keyword>
<dbReference type="SUPFAM" id="SSF110455">
    <property type="entry name" value="Toprim domain"/>
    <property type="match status" value="1"/>
</dbReference>
<dbReference type="KEGG" id="mlac:CP520_03130"/>
<dbReference type="InterPro" id="IPR004466">
    <property type="entry name" value="RNase_M5"/>
</dbReference>
<evidence type="ECO:0000313" key="3">
    <source>
        <dbReference type="EMBL" id="ATG97705.1"/>
    </source>
</evidence>
<dbReference type="GO" id="GO:0006364">
    <property type="term" value="P:rRNA processing"/>
    <property type="evidence" value="ECO:0007669"/>
    <property type="project" value="UniProtKB-UniRule"/>
</dbReference>
<dbReference type="HAMAP" id="MF_01469">
    <property type="entry name" value="RNase_M5"/>
    <property type="match status" value="1"/>
</dbReference>
<dbReference type="NCBIfam" id="TIGR00334">
    <property type="entry name" value="5S_RNA_mat_M5"/>
    <property type="match status" value="1"/>
</dbReference>
<dbReference type="PROSITE" id="PS50880">
    <property type="entry name" value="TOPRIM"/>
    <property type="match status" value="1"/>
</dbReference>
<dbReference type="InterPro" id="IPR006171">
    <property type="entry name" value="TOPRIM_dom"/>
</dbReference>
<keyword evidence="1" id="KW-0694">RNA-binding</keyword>
<dbReference type="GO" id="GO:0005737">
    <property type="term" value="C:cytoplasm"/>
    <property type="evidence" value="ECO:0007669"/>
    <property type="project" value="UniProtKB-SubCell"/>
</dbReference>
<keyword evidence="1" id="KW-0963">Cytoplasm</keyword>
<proteinExistence type="inferred from homology"/>
<dbReference type="InterPro" id="IPR034141">
    <property type="entry name" value="TOPRIM_RNase_M5-like"/>
</dbReference>
<organism evidence="3 4">
    <name type="scientific">Mesoplasma lactucae ATCC 49193</name>
    <dbReference type="NCBI Taxonomy" id="81460"/>
    <lineage>
        <taxon>Bacteria</taxon>
        <taxon>Bacillati</taxon>
        <taxon>Mycoplasmatota</taxon>
        <taxon>Mollicutes</taxon>
        <taxon>Entomoplasmatales</taxon>
        <taxon>Entomoplasmataceae</taxon>
        <taxon>Mesoplasma</taxon>
    </lineage>
</organism>
<dbReference type="PANTHER" id="PTHR39156">
    <property type="entry name" value="RIBONUCLEASE M5"/>
    <property type="match status" value="1"/>
</dbReference>
<accession>A0A291IRZ6</accession>
<dbReference type="PANTHER" id="PTHR39156:SF1">
    <property type="entry name" value="RIBONUCLEASE M5"/>
    <property type="match status" value="1"/>
</dbReference>
<keyword evidence="1" id="KW-0690">Ribosome biogenesis</keyword>
<protein>
    <recommendedName>
        <fullName evidence="1 2">Ribonuclease M5</fullName>
        <ecNumber evidence="1 2">3.1.26.8</ecNumber>
    </recommendedName>
    <alternativeName>
        <fullName evidence="1">RNase M5</fullName>
    </alternativeName>
    <alternativeName>
        <fullName evidence="1">Ribosomal RNA terminal maturase M5</fullName>
    </alternativeName>
</protein>
<gene>
    <name evidence="1 3" type="primary">rnmV</name>
    <name evidence="3" type="ORF">CP520_03130</name>
</gene>
<reference evidence="3 4" key="1">
    <citation type="submission" date="2017-09" db="EMBL/GenBank/DDBJ databases">
        <title>SPAdes assembly of the Mesoplasma lactucae genome.</title>
        <authorList>
            <person name="Knight T.F."/>
            <person name="Rubinstein R."/>
            <person name="Citino T."/>
        </authorList>
    </citation>
    <scope>NUCLEOTIDE SEQUENCE [LARGE SCALE GENOMIC DNA]</scope>
    <source>
        <strain evidence="3 4">831-C4</strain>
    </source>
</reference>
<sequence length="184" mass="21028">MEELKNSLIIVEGKTDTQKLKKIYGDSIKTIETSGAGINDKILNNIKKASKNNEIIVFTDPDGPGKKIRERINLEFPGKVKNAFITKQDMVEGKKKIGIAEATEEAIRDALDNLIEFNNDNQTISWHEYLDNDFYLKENRTIICNYYSFDSKTSSKTLFKWLNWMGNNVEDVKKIIEGKNNGTN</sequence>
<dbReference type="Pfam" id="PF13331">
    <property type="entry name" value="DUF4093"/>
    <property type="match status" value="1"/>
</dbReference>
<name>A0A291IRZ6_9MOLU</name>
<keyword evidence="1" id="KW-0698">rRNA processing</keyword>
<dbReference type="Gene3D" id="3.40.1360.10">
    <property type="match status" value="1"/>
</dbReference>